<gene>
    <name evidence="2" type="ORF">BDZ90DRAFT_262330</name>
</gene>
<dbReference type="EMBL" id="KZ819676">
    <property type="protein sequence ID" value="PWN25269.1"/>
    <property type="molecule type" value="Genomic_DNA"/>
</dbReference>
<dbReference type="GeneID" id="37030291"/>
<evidence type="ECO:0000256" key="1">
    <source>
        <dbReference type="SAM" id="MobiDB-lite"/>
    </source>
</evidence>
<feature type="compositionally biased region" description="Low complexity" evidence="1">
    <location>
        <begin position="145"/>
        <end position="156"/>
    </location>
</feature>
<dbReference type="Proteomes" id="UP000245884">
    <property type="component" value="Unassembled WGS sequence"/>
</dbReference>
<proteinExistence type="predicted"/>
<name>A0A316UJ79_9BASI</name>
<feature type="compositionally biased region" description="Low complexity" evidence="1">
    <location>
        <begin position="16"/>
        <end position="30"/>
    </location>
</feature>
<dbReference type="RefSeq" id="XP_025359881.1">
    <property type="nucleotide sequence ID" value="XM_025508468.1"/>
</dbReference>
<sequence>MQPRTRIKRHHADFLAQNTTSSSQASSSPPTKALCPDPRILPEVLNASAVVTATTVTTTTTTTPYSLPHSSSSRIRTGARILPAEATDEGKSLPEDQSPLNTIATAGSSRRAAHQPGANAKVKHPVAKEVVANAPSAERSQSPVAAATADAAQSPANRPDVAPPACPSSTHPNPGPRISSAAYEETKIYPLHGSTESPEAYCRRHIRTMQEMPTNGHGACAAIGAALEMDAMEVRGKFSRAMKYTNVRARFPDISDERWTAIRQRFLPDEVPEGFEKSCGPEHAINSHCLRIIAQIERCPIAMYSDQGAAKSVTTASRQCPRRTSRQNATLRAMSSNTNTCALSVTATAGSMQSPINWGSR</sequence>
<organism evidence="2 3">
    <name type="scientific">Jaminaea rosea</name>
    <dbReference type="NCBI Taxonomy" id="1569628"/>
    <lineage>
        <taxon>Eukaryota</taxon>
        <taxon>Fungi</taxon>
        <taxon>Dikarya</taxon>
        <taxon>Basidiomycota</taxon>
        <taxon>Ustilaginomycotina</taxon>
        <taxon>Exobasidiomycetes</taxon>
        <taxon>Microstromatales</taxon>
        <taxon>Microstromatales incertae sedis</taxon>
        <taxon>Jaminaea</taxon>
    </lineage>
</organism>
<accession>A0A316UJ79</accession>
<evidence type="ECO:0000313" key="2">
    <source>
        <dbReference type="EMBL" id="PWN25269.1"/>
    </source>
</evidence>
<evidence type="ECO:0000313" key="3">
    <source>
        <dbReference type="Proteomes" id="UP000245884"/>
    </source>
</evidence>
<reference evidence="2 3" key="1">
    <citation type="journal article" date="2018" name="Mol. Biol. Evol.">
        <title>Broad Genomic Sampling Reveals a Smut Pathogenic Ancestry of the Fungal Clade Ustilaginomycotina.</title>
        <authorList>
            <person name="Kijpornyongpan T."/>
            <person name="Mondo S.J."/>
            <person name="Barry K."/>
            <person name="Sandor L."/>
            <person name="Lee J."/>
            <person name="Lipzen A."/>
            <person name="Pangilinan J."/>
            <person name="LaButti K."/>
            <person name="Hainaut M."/>
            <person name="Henrissat B."/>
            <person name="Grigoriev I.V."/>
            <person name="Spatafora J.W."/>
            <person name="Aime M.C."/>
        </authorList>
    </citation>
    <scope>NUCLEOTIDE SEQUENCE [LARGE SCALE GENOMIC DNA]</scope>
    <source>
        <strain evidence="2 3">MCA 5214</strain>
    </source>
</reference>
<feature type="compositionally biased region" description="Basic residues" evidence="1">
    <location>
        <begin position="1"/>
        <end position="11"/>
    </location>
</feature>
<keyword evidence="3" id="KW-1185">Reference proteome</keyword>
<protein>
    <submittedName>
        <fullName evidence="2">Uncharacterized protein</fullName>
    </submittedName>
</protein>
<dbReference type="AlphaFoldDB" id="A0A316UJ79"/>
<feature type="region of interest" description="Disordered" evidence="1">
    <location>
        <begin position="133"/>
        <end position="179"/>
    </location>
</feature>
<feature type="region of interest" description="Disordered" evidence="1">
    <location>
        <begin position="1"/>
        <end position="35"/>
    </location>
</feature>